<evidence type="ECO:0000313" key="1">
    <source>
        <dbReference type="EMBL" id="CAF2046202.1"/>
    </source>
</evidence>
<dbReference type="Proteomes" id="UP001295469">
    <property type="component" value="Chromosome A09"/>
</dbReference>
<dbReference type="AlphaFoldDB" id="A0A816PAN7"/>
<gene>
    <name evidence="1" type="ORF">DARMORV10_A09P42340.1</name>
</gene>
<name>A0A816PAN7_BRANA</name>
<proteinExistence type="predicted"/>
<reference evidence="1" key="1">
    <citation type="submission" date="2021-01" db="EMBL/GenBank/DDBJ databases">
        <authorList>
            <consortium name="Genoscope - CEA"/>
            <person name="William W."/>
        </authorList>
    </citation>
    <scope>NUCLEOTIDE SEQUENCE</scope>
</reference>
<organism evidence="1">
    <name type="scientific">Brassica napus</name>
    <name type="common">Rape</name>
    <dbReference type="NCBI Taxonomy" id="3708"/>
    <lineage>
        <taxon>Eukaryota</taxon>
        <taxon>Viridiplantae</taxon>
        <taxon>Streptophyta</taxon>
        <taxon>Embryophyta</taxon>
        <taxon>Tracheophyta</taxon>
        <taxon>Spermatophyta</taxon>
        <taxon>Magnoliopsida</taxon>
        <taxon>eudicotyledons</taxon>
        <taxon>Gunneridae</taxon>
        <taxon>Pentapetalae</taxon>
        <taxon>rosids</taxon>
        <taxon>malvids</taxon>
        <taxon>Brassicales</taxon>
        <taxon>Brassicaceae</taxon>
        <taxon>Brassiceae</taxon>
        <taxon>Brassica</taxon>
    </lineage>
</organism>
<dbReference type="EMBL" id="HG994363">
    <property type="protein sequence ID" value="CAF2046202.1"/>
    <property type="molecule type" value="Genomic_DNA"/>
</dbReference>
<sequence>MMIRYMRKLRLQKLFCNILLCSDLTTTLYESCIILYQSKLLWIVIIPKLEQQGNLQRVPAVERQSPVLDIRFRISGD</sequence>
<protein>
    <submittedName>
        <fullName evidence="1">(rape) hypothetical protein</fullName>
    </submittedName>
</protein>
<accession>A0A816PAN7</accession>